<keyword evidence="1" id="KW-0378">Hydrolase</keyword>
<dbReference type="AlphaFoldDB" id="A0A1H0DUW3"/>
<reference evidence="5" key="1">
    <citation type="submission" date="2016-10" db="EMBL/GenBank/DDBJ databases">
        <authorList>
            <person name="Varghese N."/>
            <person name="Submissions S."/>
        </authorList>
    </citation>
    <scope>NUCLEOTIDE SEQUENCE [LARGE SCALE GENOMIC DNA]</scope>
    <source>
        <strain evidence="5">CGMCC 1.10369</strain>
    </source>
</reference>
<dbReference type="PANTHER" id="PTHR46517:SF1">
    <property type="entry name" value="FRUCTOSE-2,6-BISPHOSPHATASE TIGAR"/>
    <property type="match status" value="1"/>
</dbReference>
<evidence type="ECO:0000313" key="4">
    <source>
        <dbReference type="EMBL" id="SDN73972.1"/>
    </source>
</evidence>
<dbReference type="RefSeq" id="WP_175444206.1">
    <property type="nucleotide sequence ID" value="NZ_FNIL01000003.1"/>
</dbReference>
<protein>
    <submittedName>
        <fullName evidence="4">Uncharacterized phosphatase</fullName>
    </submittedName>
</protein>
<dbReference type="GO" id="GO:0045820">
    <property type="term" value="P:negative regulation of glycolytic process"/>
    <property type="evidence" value="ECO:0007669"/>
    <property type="project" value="TreeGrafter"/>
</dbReference>
<gene>
    <name evidence="4" type="ORF">SAMN04488053_10396</name>
</gene>
<dbReference type="EMBL" id="FNIL01000003">
    <property type="protein sequence ID" value="SDN73972.1"/>
    <property type="molecule type" value="Genomic_DNA"/>
</dbReference>
<name>A0A1H0DUW3_9BACI</name>
<dbReference type="Proteomes" id="UP000198778">
    <property type="component" value="Unassembled WGS sequence"/>
</dbReference>
<evidence type="ECO:0000256" key="1">
    <source>
        <dbReference type="ARBA" id="ARBA00022801"/>
    </source>
</evidence>
<dbReference type="Pfam" id="PF00300">
    <property type="entry name" value="His_Phos_1"/>
    <property type="match status" value="1"/>
</dbReference>
<feature type="active site" description="Proton donor/acceptor" evidence="2">
    <location>
        <position position="82"/>
    </location>
</feature>
<dbReference type="GO" id="GO:0043456">
    <property type="term" value="P:regulation of pentose-phosphate shunt"/>
    <property type="evidence" value="ECO:0007669"/>
    <property type="project" value="TreeGrafter"/>
</dbReference>
<dbReference type="InterPro" id="IPR051695">
    <property type="entry name" value="Phosphoglycerate_Mutase"/>
</dbReference>
<dbReference type="InterPro" id="IPR013078">
    <property type="entry name" value="His_Pase_superF_clade-1"/>
</dbReference>
<dbReference type="GO" id="GO:0005829">
    <property type="term" value="C:cytosol"/>
    <property type="evidence" value="ECO:0007669"/>
    <property type="project" value="TreeGrafter"/>
</dbReference>
<dbReference type="STRING" id="745820.SAMN04488053_10396"/>
<organism evidence="4 5">
    <name type="scientific">Alkalicoccus daliensis</name>
    <dbReference type="NCBI Taxonomy" id="745820"/>
    <lineage>
        <taxon>Bacteria</taxon>
        <taxon>Bacillati</taxon>
        <taxon>Bacillota</taxon>
        <taxon>Bacilli</taxon>
        <taxon>Bacillales</taxon>
        <taxon>Bacillaceae</taxon>
        <taxon>Alkalicoccus</taxon>
    </lineage>
</organism>
<sequence length="205" mass="23519">MTTLYLIRHGQSEANVKHIIQGQSEYPLTNLGIRQAELAARSLQYIHFDKVYSSDLNRAFRTAEIIADPLKMKPQGMEELREVFLGPLENKPRGDILAEYPELQHRSFVTSGIPGTETFDAISARCLKLMRHWHENHEGETILAVSHGGFISIFLMYLIAGDGWHQWNRIFNIDNTGITKVFFDEMGQAKIHFTNNTAHIQEHMQ</sequence>
<feature type="active site" description="Tele-phosphohistidine intermediate" evidence="2">
    <location>
        <position position="9"/>
    </location>
</feature>
<feature type="binding site" evidence="3">
    <location>
        <begin position="8"/>
        <end position="15"/>
    </location>
    <ligand>
        <name>substrate</name>
    </ligand>
</feature>
<dbReference type="SMART" id="SM00855">
    <property type="entry name" value="PGAM"/>
    <property type="match status" value="1"/>
</dbReference>
<dbReference type="InterPro" id="IPR029033">
    <property type="entry name" value="His_PPase_superfam"/>
</dbReference>
<dbReference type="Gene3D" id="3.40.50.1240">
    <property type="entry name" value="Phosphoglycerate mutase-like"/>
    <property type="match status" value="1"/>
</dbReference>
<dbReference type="InterPro" id="IPR001345">
    <property type="entry name" value="PG/BPGM_mutase_AS"/>
</dbReference>
<dbReference type="PROSITE" id="PS00175">
    <property type="entry name" value="PG_MUTASE"/>
    <property type="match status" value="1"/>
</dbReference>
<evidence type="ECO:0000256" key="3">
    <source>
        <dbReference type="PIRSR" id="PIRSR613078-2"/>
    </source>
</evidence>
<feature type="binding site" evidence="3">
    <location>
        <position position="58"/>
    </location>
    <ligand>
        <name>substrate</name>
    </ligand>
</feature>
<keyword evidence="5" id="KW-1185">Reference proteome</keyword>
<proteinExistence type="predicted"/>
<dbReference type="GO" id="GO:0004331">
    <property type="term" value="F:fructose-2,6-bisphosphate 2-phosphatase activity"/>
    <property type="evidence" value="ECO:0007669"/>
    <property type="project" value="TreeGrafter"/>
</dbReference>
<accession>A0A1H0DUW3</accession>
<dbReference type="CDD" id="cd07067">
    <property type="entry name" value="HP_PGM_like"/>
    <property type="match status" value="1"/>
</dbReference>
<evidence type="ECO:0000313" key="5">
    <source>
        <dbReference type="Proteomes" id="UP000198778"/>
    </source>
</evidence>
<dbReference type="PANTHER" id="PTHR46517">
    <property type="entry name" value="FRUCTOSE-2,6-BISPHOSPHATASE TIGAR"/>
    <property type="match status" value="1"/>
</dbReference>
<evidence type="ECO:0000256" key="2">
    <source>
        <dbReference type="PIRSR" id="PIRSR613078-1"/>
    </source>
</evidence>
<dbReference type="SUPFAM" id="SSF53254">
    <property type="entry name" value="Phosphoglycerate mutase-like"/>
    <property type="match status" value="1"/>
</dbReference>